<name>A0A2J8A604_9CHLO</name>
<keyword evidence="4" id="KW-1185">Reference proteome</keyword>
<dbReference type="PANTHER" id="PTHR37171">
    <property type="entry name" value="SERINE/THREONINE-PROTEIN KINASE YRZF-RELATED"/>
    <property type="match status" value="1"/>
</dbReference>
<keyword evidence="2" id="KW-0732">Signal</keyword>
<dbReference type="OrthoDB" id="552636at2759"/>
<feature type="region of interest" description="Disordered" evidence="1">
    <location>
        <begin position="30"/>
        <end position="69"/>
    </location>
</feature>
<evidence type="ECO:0000313" key="3">
    <source>
        <dbReference type="EMBL" id="PNH07959.1"/>
    </source>
</evidence>
<sequence>MSWHLLRALLFICEDPCVAQPLSMATRSAAAGGRQGASGGGDHGGHSDADDGSGGDGAVLGGAAGSADPTYTPSTADVIVIKRTGAEGRGGPEALWTVPRRHGHHDCRRCGTAGTCEAALPGLAGAGGDGIAFHGTCDGAPAVIKDFTWELCALAAYWRESVVYRGSVVPLVLAHCKLPYGLRYIALRPIEGDEPRSGCVQPFPRALPRAVAVAALCALQEVQAACPDFVHADNLLLVRAPGRGGAAEGERKMDALGGTAPCCVLLDFARSGMGKSEQQQQRELAQLRQLLGNAAGD</sequence>
<feature type="signal peptide" evidence="2">
    <location>
        <begin position="1"/>
        <end position="19"/>
    </location>
</feature>
<reference evidence="3 4" key="1">
    <citation type="journal article" date="2017" name="Mol. Biol. Evol.">
        <title>The 4-celled Tetrabaena socialis nuclear genome reveals the essential components for genetic control of cell number at the origin of multicellularity in the volvocine lineage.</title>
        <authorList>
            <person name="Featherston J."/>
            <person name="Arakaki Y."/>
            <person name="Hanschen E.R."/>
            <person name="Ferris P.J."/>
            <person name="Michod R.E."/>
            <person name="Olson B.J.S.C."/>
            <person name="Nozaki H."/>
            <person name="Durand P.M."/>
        </authorList>
    </citation>
    <scope>NUCLEOTIDE SEQUENCE [LARGE SCALE GENOMIC DNA]</scope>
    <source>
        <strain evidence="3 4">NIES-571</strain>
    </source>
</reference>
<dbReference type="AlphaFoldDB" id="A0A2J8A604"/>
<dbReference type="PANTHER" id="PTHR37171:SF1">
    <property type="entry name" value="SERINE_THREONINE-PROTEIN KINASE YRZF-RELATED"/>
    <property type="match status" value="1"/>
</dbReference>
<dbReference type="InterPro" id="IPR052396">
    <property type="entry name" value="Meiotic_Drive_Suppr_Kinase"/>
</dbReference>
<proteinExistence type="predicted"/>
<evidence type="ECO:0000256" key="2">
    <source>
        <dbReference type="SAM" id="SignalP"/>
    </source>
</evidence>
<feature type="compositionally biased region" description="Gly residues" evidence="1">
    <location>
        <begin position="52"/>
        <end position="64"/>
    </location>
</feature>
<dbReference type="EMBL" id="PGGS01000152">
    <property type="protein sequence ID" value="PNH07959.1"/>
    <property type="molecule type" value="Genomic_DNA"/>
</dbReference>
<accession>A0A2J8A604</accession>
<organism evidence="3 4">
    <name type="scientific">Tetrabaena socialis</name>
    <dbReference type="NCBI Taxonomy" id="47790"/>
    <lineage>
        <taxon>Eukaryota</taxon>
        <taxon>Viridiplantae</taxon>
        <taxon>Chlorophyta</taxon>
        <taxon>core chlorophytes</taxon>
        <taxon>Chlorophyceae</taxon>
        <taxon>CS clade</taxon>
        <taxon>Chlamydomonadales</taxon>
        <taxon>Tetrabaenaceae</taxon>
        <taxon>Tetrabaena</taxon>
    </lineage>
</organism>
<feature type="compositionally biased region" description="Gly residues" evidence="1">
    <location>
        <begin position="33"/>
        <end position="42"/>
    </location>
</feature>
<protein>
    <recommendedName>
        <fullName evidence="5">Protein kinase domain-containing protein</fullName>
    </recommendedName>
</protein>
<gene>
    <name evidence="3" type="ORF">TSOC_005542</name>
</gene>
<evidence type="ECO:0000256" key="1">
    <source>
        <dbReference type="SAM" id="MobiDB-lite"/>
    </source>
</evidence>
<evidence type="ECO:0008006" key="5">
    <source>
        <dbReference type="Google" id="ProtNLM"/>
    </source>
</evidence>
<feature type="chain" id="PRO_5014327316" description="Protein kinase domain-containing protein" evidence="2">
    <location>
        <begin position="20"/>
        <end position="297"/>
    </location>
</feature>
<dbReference type="Proteomes" id="UP000236333">
    <property type="component" value="Unassembled WGS sequence"/>
</dbReference>
<evidence type="ECO:0000313" key="4">
    <source>
        <dbReference type="Proteomes" id="UP000236333"/>
    </source>
</evidence>
<comment type="caution">
    <text evidence="3">The sequence shown here is derived from an EMBL/GenBank/DDBJ whole genome shotgun (WGS) entry which is preliminary data.</text>
</comment>